<evidence type="ECO:0000259" key="1">
    <source>
        <dbReference type="Pfam" id="PF12937"/>
    </source>
</evidence>
<dbReference type="AlphaFoldDB" id="A0A8H7D990"/>
<dbReference type="Proteomes" id="UP000623467">
    <property type="component" value="Unassembled WGS sequence"/>
</dbReference>
<name>A0A8H7D990_9AGAR</name>
<dbReference type="Gene3D" id="1.20.1280.50">
    <property type="match status" value="1"/>
</dbReference>
<gene>
    <name evidence="2" type="ORF">MSAN_01011900</name>
</gene>
<dbReference type="Pfam" id="PF12937">
    <property type="entry name" value="F-box-like"/>
    <property type="match status" value="1"/>
</dbReference>
<feature type="domain" description="F-box" evidence="1">
    <location>
        <begin position="87"/>
        <end position="115"/>
    </location>
</feature>
<dbReference type="InterPro" id="IPR036047">
    <property type="entry name" value="F-box-like_dom_sf"/>
</dbReference>
<keyword evidence="3" id="KW-1185">Reference proteome</keyword>
<evidence type="ECO:0000313" key="3">
    <source>
        <dbReference type="Proteomes" id="UP000623467"/>
    </source>
</evidence>
<accession>A0A8H7D990</accession>
<organism evidence="2 3">
    <name type="scientific">Mycena sanguinolenta</name>
    <dbReference type="NCBI Taxonomy" id="230812"/>
    <lineage>
        <taxon>Eukaryota</taxon>
        <taxon>Fungi</taxon>
        <taxon>Dikarya</taxon>
        <taxon>Basidiomycota</taxon>
        <taxon>Agaricomycotina</taxon>
        <taxon>Agaricomycetes</taxon>
        <taxon>Agaricomycetidae</taxon>
        <taxon>Agaricales</taxon>
        <taxon>Marasmiineae</taxon>
        <taxon>Mycenaceae</taxon>
        <taxon>Mycena</taxon>
    </lineage>
</organism>
<dbReference type="InterPro" id="IPR001810">
    <property type="entry name" value="F-box_dom"/>
</dbReference>
<reference evidence="2" key="1">
    <citation type="submission" date="2020-05" db="EMBL/GenBank/DDBJ databases">
        <title>Mycena genomes resolve the evolution of fungal bioluminescence.</title>
        <authorList>
            <person name="Tsai I.J."/>
        </authorList>
    </citation>
    <scope>NUCLEOTIDE SEQUENCE</scope>
    <source>
        <strain evidence="2">160909Yilan</strain>
    </source>
</reference>
<protein>
    <recommendedName>
        <fullName evidence="1">F-box domain-containing protein</fullName>
    </recommendedName>
</protein>
<dbReference type="EMBL" id="JACAZH010000007">
    <property type="protein sequence ID" value="KAF7363553.1"/>
    <property type="molecule type" value="Genomic_DNA"/>
</dbReference>
<proteinExistence type="predicted"/>
<comment type="caution">
    <text evidence="2">The sequence shown here is derived from an EMBL/GenBank/DDBJ whole genome shotgun (WGS) entry which is preliminary data.</text>
</comment>
<dbReference type="OrthoDB" id="3131577at2759"/>
<sequence>MSAVLLEQKERIRKNSKADVERFIEESESKISSFERKQSQINVVELRDSRRIGPRVATLRHLLSPIYTLSAESLSEIFELSIGNQKHIKDVLRISQVCSDWRQFAQSTPQLWTRPMEMDLRKCRSNDVEGYIAWILRAAPLTMPVSLLPDASITRHTLDGILKTAPRWRSLQLLDNLKELDLAGDFNEDEPTAFPSFSAVPRLRKLYMIIYSTPLPIILSCTQLTNLTFGTHFPNIAFNILA</sequence>
<dbReference type="SUPFAM" id="SSF81383">
    <property type="entry name" value="F-box domain"/>
    <property type="match status" value="1"/>
</dbReference>
<evidence type="ECO:0000313" key="2">
    <source>
        <dbReference type="EMBL" id="KAF7363553.1"/>
    </source>
</evidence>